<dbReference type="Gene3D" id="3.30.160.60">
    <property type="entry name" value="Classic Zinc Finger"/>
    <property type="match status" value="8"/>
</dbReference>
<dbReference type="SMART" id="SM00355">
    <property type="entry name" value="ZnF_C2H2"/>
    <property type="match status" value="24"/>
</dbReference>
<feature type="compositionally biased region" description="Basic and acidic residues" evidence="6">
    <location>
        <begin position="336"/>
        <end position="350"/>
    </location>
</feature>
<evidence type="ECO:0000256" key="3">
    <source>
        <dbReference type="ARBA" id="ARBA00022771"/>
    </source>
</evidence>
<feature type="domain" description="C2H2-type" evidence="7">
    <location>
        <begin position="787"/>
        <end position="815"/>
    </location>
</feature>
<dbReference type="EMBL" id="UFQT01000369">
    <property type="protein sequence ID" value="SSX23619.1"/>
    <property type="molecule type" value="Genomic_DNA"/>
</dbReference>
<reference evidence="8" key="1">
    <citation type="submission" date="2018-04" db="EMBL/GenBank/DDBJ databases">
        <authorList>
            <person name="Go L.Y."/>
            <person name="Mitchell J.A."/>
        </authorList>
    </citation>
    <scope>NUCLEOTIDE SEQUENCE</scope>
    <source>
        <tissue evidence="8">Whole organism</tissue>
    </source>
</reference>
<dbReference type="PROSITE" id="PS50157">
    <property type="entry name" value="ZINC_FINGER_C2H2_2"/>
    <property type="match status" value="7"/>
</dbReference>
<gene>
    <name evidence="9" type="primary">CSON009351</name>
</gene>
<dbReference type="OMA" id="NNIHEPR"/>
<protein>
    <submittedName>
        <fullName evidence="9">CSON009351 protein</fullName>
    </submittedName>
</protein>
<evidence type="ECO:0000313" key="9">
    <source>
        <dbReference type="EMBL" id="SSX23619.1"/>
    </source>
</evidence>
<keyword evidence="1" id="KW-0479">Metal-binding</keyword>
<evidence type="ECO:0000313" key="8">
    <source>
        <dbReference type="EMBL" id="SSX03253.1"/>
    </source>
</evidence>
<feature type="domain" description="C2H2-type" evidence="7">
    <location>
        <begin position="754"/>
        <end position="781"/>
    </location>
</feature>
<dbReference type="AlphaFoldDB" id="A0A336M3V1"/>
<sequence length="951" mass="110274">METTTNNGQTMHGKSMYDLDSKLRPYLCDLCDMKFTEKIHVKRHMGNRHLPKDVQCPECPVMVNSISILSHQHVHRKKHICEKCGKLFQTPNRLQAHVEKCVSSENTIVNSADLIEKKYKCMVCTYRGTTQKGLNKHVRIVHLSKNLEKTKTCDICNKQFHSFAFASHRRTHGRKQCEICFKWLSTGSGFLKKHMMNHEKEGAENKDKESVKPETSMNLHLKKAFGSDSFYRCFSDGCDYQTHVRRFFVRHWNNIHEPRTLKCDHPGCPRRNMNLGQLWKHRRIHKRKDCQNCGIIFNDLKDLKQHLSSNICKNTYFPTENRDESISNENLSKTTDQGHPREINSHETSDHNGTGKVNIVEINIPCKHCGKMCNSNELKNHLEICDKILSSQITENTDSKSDLDPHPDSSDSDNDEMMLKLEPEIELREDVAIKSEPSDTECDDPLSNSNETNVSEEKIWFNCEMCNYHTDIRKYLTKHISSQHDPNPIECTECQKLFSRPALKKHMLIHIRAFKCLVCEKSFATGWKLNYHVQRLHPEIENLVQDIGNSIPKTEVLENVPEIPVQCRTNENKLSEFEESCSKEKLKGNQLNCEKCDYSTKKLINLQYHVRMMHHPQMINCPDCGKKVSKGQYRRHVQTHTLEYSCSLCPKRVATRYKLKIHIKNNHPDRDDLIDELNTPINNNNKTDNHENSVIQCAHCEYTALKRRNFVKHFSRMHAITRCTCQFCGQSVSQIDFKRHLSRHTNAPQKTNSYMCEKCSKVFVEKRSLDVHVLSCNGEVKVNSQQFKCDICDFATGTKRSLRNHYKQVHAPKDSQCPICLKMYRKAKLASHVSWHGHRYTCSLCGKSNFGSKWHLKSHILSVHPGNEQLMADQGLLVEQKVTEPKPIKTVECEVCGKMIKSGRMKKHLQIHNKQFECTNEGCTKLFANPFNLKVHVSRCKKRIKEEVIDG</sequence>
<accession>A0A336M3V1</accession>
<feature type="region of interest" description="Disordered" evidence="6">
    <location>
        <begin position="395"/>
        <end position="416"/>
    </location>
</feature>
<dbReference type="SUPFAM" id="SSF57667">
    <property type="entry name" value="beta-beta-alpha zinc fingers"/>
    <property type="match status" value="3"/>
</dbReference>
<feature type="compositionally biased region" description="Basic and acidic residues" evidence="6">
    <location>
        <begin position="397"/>
        <end position="409"/>
    </location>
</feature>
<keyword evidence="4" id="KW-0862">Zinc</keyword>
<evidence type="ECO:0000256" key="5">
    <source>
        <dbReference type="PROSITE-ProRule" id="PRU00042"/>
    </source>
</evidence>
<proteinExistence type="predicted"/>
<dbReference type="VEuPathDB" id="VectorBase:CSON009351"/>
<feature type="region of interest" description="Disordered" evidence="6">
    <location>
        <begin position="321"/>
        <end position="356"/>
    </location>
</feature>
<dbReference type="Pfam" id="PF00096">
    <property type="entry name" value="zf-C2H2"/>
    <property type="match status" value="1"/>
</dbReference>
<feature type="domain" description="C2H2-type" evidence="7">
    <location>
        <begin position="26"/>
        <end position="54"/>
    </location>
</feature>
<evidence type="ECO:0000259" key="7">
    <source>
        <dbReference type="PROSITE" id="PS50157"/>
    </source>
</evidence>
<dbReference type="PANTHER" id="PTHR24379:SF121">
    <property type="entry name" value="C2H2-TYPE DOMAIN-CONTAINING PROTEIN"/>
    <property type="match status" value="1"/>
</dbReference>
<dbReference type="InterPro" id="IPR036236">
    <property type="entry name" value="Znf_C2H2_sf"/>
</dbReference>
<feature type="domain" description="C2H2-type" evidence="7">
    <location>
        <begin position="644"/>
        <end position="672"/>
    </location>
</feature>
<organism evidence="9">
    <name type="scientific">Culicoides sonorensis</name>
    <name type="common">Biting midge</name>
    <dbReference type="NCBI Taxonomy" id="179676"/>
    <lineage>
        <taxon>Eukaryota</taxon>
        <taxon>Metazoa</taxon>
        <taxon>Ecdysozoa</taxon>
        <taxon>Arthropoda</taxon>
        <taxon>Hexapoda</taxon>
        <taxon>Insecta</taxon>
        <taxon>Pterygota</taxon>
        <taxon>Neoptera</taxon>
        <taxon>Endopterygota</taxon>
        <taxon>Diptera</taxon>
        <taxon>Nematocera</taxon>
        <taxon>Chironomoidea</taxon>
        <taxon>Ceratopogonidae</taxon>
        <taxon>Ceratopogoninae</taxon>
        <taxon>Culicoides</taxon>
        <taxon>Monoculicoides</taxon>
    </lineage>
</organism>
<keyword evidence="3 5" id="KW-0863">Zinc-finger</keyword>
<feature type="domain" description="C2H2-type" evidence="7">
    <location>
        <begin position="514"/>
        <end position="537"/>
    </location>
</feature>
<keyword evidence="2" id="KW-0677">Repeat</keyword>
<name>A0A336M3V1_CULSO</name>
<feature type="domain" description="C2H2-type" evidence="7">
    <location>
        <begin position="79"/>
        <end position="107"/>
    </location>
</feature>
<dbReference type="GO" id="GO:0008270">
    <property type="term" value="F:zinc ion binding"/>
    <property type="evidence" value="ECO:0007669"/>
    <property type="project" value="UniProtKB-KW"/>
</dbReference>
<evidence type="ECO:0000256" key="1">
    <source>
        <dbReference type="ARBA" id="ARBA00022723"/>
    </source>
</evidence>
<evidence type="ECO:0000256" key="2">
    <source>
        <dbReference type="ARBA" id="ARBA00022737"/>
    </source>
</evidence>
<reference evidence="9" key="2">
    <citation type="submission" date="2018-07" db="EMBL/GenBank/DDBJ databases">
        <authorList>
            <person name="Quirk P.G."/>
            <person name="Krulwich T.A."/>
        </authorList>
    </citation>
    <scope>NUCLEOTIDE SEQUENCE</scope>
</reference>
<feature type="domain" description="C2H2-type" evidence="7">
    <location>
        <begin position="119"/>
        <end position="147"/>
    </location>
</feature>
<dbReference type="PANTHER" id="PTHR24379">
    <property type="entry name" value="KRAB AND ZINC FINGER DOMAIN-CONTAINING"/>
    <property type="match status" value="1"/>
</dbReference>
<dbReference type="EMBL" id="UFQS01000369">
    <property type="protein sequence ID" value="SSX03253.1"/>
    <property type="molecule type" value="Genomic_DNA"/>
</dbReference>
<dbReference type="PROSITE" id="PS00028">
    <property type="entry name" value="ZINC_FINGER_C2H2_1"/>
    <property type="match status" value="3"/>
</dbReference>
<evidence type="ECO:0000256" key="6">
    <source>
        <dbReference type="SAM" id="MobiDB-lite"/>
    </source>
</evidence>
<dbReference type="InterPro" id="IPR013087">
    <property type="entry name" value="Znf_C2H2_type"/>
</dbReference>
<evidence type="ECO:0000256" key="4">
    <source>
        <dbReference type="ARBA" id="ARBA00022833"/>
    </source>
</evidence>